<keyword evidence="3" id="KW-1185">Reference proteome</keyword>
<protein>
    <submittedName>
        <fullName evidence="2">Uncharacterized protein</fullName>
    </submittedName>
</protein>
<dbReference type="Proteomes" id="UP000076738">
    <property type="component" value="Unassembled WGS sequence"/>
</dbReference>
<dbReference type="AlphaFoldDB" id="A0A167G6Z4"/>
<name>A0A167G6Z4_CALVF</name>
<sequence length="108" mass="11671">MMIESDNLSPTQPLAPGLARTRAAGEPSTRQVAPVPHAGTVADLIEQMTDDTLSPTQPPTPGWRGQEQRGGRPLADDVQPVKKHLSAAALMRMGMAIQVITHDNVVWW</sequence>
<proteinExistence type="predicted"/>
<reference evidence="2 3" key="1">
    <citation type="journal article" date="2016" name="Mol. Biol. Evol.">
        <title>Comparative Genomics of Early-Diverging Mushroom-Forming Fungi Provides Insights into the Origins of Lignocellulose Decay Capabilities.</title>
        <authorList>
            <person name="Nagy L.G."/>
            <person name="Riley R."/>
            <person name="Tritt A."/>
            <person name="Adam C."/>
            <person name="Daum C."/>
            <person name="Floudas D."/>
            <person name="Sun H."/>
            <person name="Yadav J.S."/>
            <person name="Pangilinan J."/>
            <person name="Larsson K.H."/>
            <person name="Matsuura K."/>
            <person name="Barry K."/>
            <person name="Labutti K."/>
            <person name="Kuo R."/>
            <person name="Ohm R.A."/>
            <person name="Bhattacharya S.S."/>
            <person name="Shirouzu T."/>
            <person name="Yoshinaga Y."/>
            <person name="Martin F.M."/>
            <person name="Grigoriev I.V."/>
            <person name="Hibbett D.S."/>
        </authorList>
    </citation>
    <scope>NUCLEOTIDE SEQUENCE [LARGE SCALE GENOMIC DNA]</scope>
    <source>
        <strain evidence="2 3">TUFC12733</strain>
    </source>
</reference>
<accession>A0A167G6Z4</accession>
<feature type="region of interest" description="Disordered" evidence="1">
    <location>
        <begin position="1"/>
        <end position="79"/>
    </location>
</feature>
<evidence type="ECO:0000256" key="1">
    <source>
        <dbReference type="SAM" id="MobiDB-lite"/>
    </source>
</evidence>
<feature type="compositionally biased region" description="Polar residues" evidence="1">
    <location>
        <begin position="1"/>
        <end position="12"/>
    </location>
</feature>
<evidence type="ECO:0000313" key="2">
    <source>
        <dbReference type="EMBL" id="KZO90241.1"/>
    </source>
</evidence>
<organism evidence="2 3">
    <name type="scientific">Calocera viscosa (strain TUFC12733)</name>
    <dbReference type="NCBI Taxonomy" id="1330018"/>
    <lineage>
        <taxon>Eukaryota</taxon>
        <taxon>Fungi</taxon>
        <taxon>Dikarya</taxon>
        <taxon>Basidiomycota</taxon>
        <taxon>Agaricomycotina</taxon>
        <taxon>Dacrymycetes</taxon>
        <taxon>Dacrymycetales</taxon>
        <taxon>Dacrymycetaceae</taxon>
        <taxon>Calocera</taxon>
    </lineage>
</organism>
<dbReference type="EMBL" id="KV417347">
    <property type="protein sequence ID" value="KZO90241.1"/>
    <property type="molecule type" value="Genomic_DNA"/>
</dbReference>
<gene>
    <name evidence="2" type="ORF">CALVIDRAFT_603088</name>
</gene>
<evidence type="ECO:0000313" key="3">
    <source>
        <dbReference type="Proteomes" id="UP000076738"/>
    </source>
</evidence>